<dbReference type="RefSeq" id="WP_207681931.1">
    <property type="nucleotide sequence ID" value="NZ_CP061800.1"/>
</dbReference>
<sequence length="120" mass="12890">MNLVGNTSDTVSVPKNEWRTVARSVGNAGAGIIRAVRHVLSLSEAGFAALLYQTPSVFFNNLSHEIADEKNDKLCSAGQNSQPKMKHLSAIDTDHGIAPFVGLRAFIHKSNWSGKTLSGN</sequence>
<gene>
    <name evidence="1" type="ORF">dnm_022060</name>
</gene>
<proteinExistence type="predicted"/>
<evidence type="ECO:0000313" key="2">
    <source>
        <dbReference type="Proteomes" id="UP000663722"/>
    </source>
</evidence>
<dbReference type="KEGG" id="dmm:dnm_022060"/>
<organism evidence="1 2">
    <name type="scientific">Desulfonema magnum</name>
    <dbReference type="NCBI Taxonomy" id="45655"/>
    <lineage>
        <taxon>Bacteria</taxon>
        <taxon>Pseudomonadati</taxon>
        <taxon>Thermodesulfobacteriota</taxon>
        <taxon>Desulfobacteria</taxon>
        <taxon>Desulfobacterales</taxon>
        <taxon>Desulfococcaceae</taxon>
        <taxon>Desulfonema</taxon>
    </lineage>
</organism>
<accession>A0A975BJE3</accession>
<reference evidence="1" key="1">
    <citation type="journal article" date="2021" name="Microb. Physiol.">
        <title>Proteogenomic Insights into the Physiology of Marine, Sulfate-Reducing, Filamentous Desulfonema limicola and Desulfonema magnum.</title>
        <authorList>
            <person name="Schnaars V."/>
            <person name="Wohlbrand L."/>
            <person name="Scheve S."/>
            <person name="Hinrichs C."/>
            <person name="Reinhardt R."/>
            <person name="Rabus R."/>
        </authorList>
    </citation>
    <scope>NUCLEOTIDE SEQUENCE</scope>
    <source>
        <strain evidence="1">4be13</strain>
    </source>
</reference>
<protein>
    <submittedName>
        <fullName evidence="1">Uncharacterized protein</fullName>
    </submittedName>
</protein>
<name>A0A975BJE3_9BACT</name>
<dbReference type="Proteomes" id="UP000663722">
    <property type="component" value="Chromosome"/>
</dbReference>
<keyword evidence="2" id="KW-1185">Reference proteome</keyword>
<dbReference type="EMBL" id="CP061800">
    <property type="protein sequence ID" value="QTA86185.1"/>
    <property type="molecule type" value="Genomic_DNA"/>
</dbReference>
<evidence type="ECO:0000313" key="1">
    <source>
        <dbReference type="EMBL" id="QTA86185.1"/>
    </source>
</evidence>
<dbReference type="AlphaFoldDB" id="A0A975BJE3"/>